<sequence length="190" mass="21084">MLLRLPLRFLLIAYFLMPLVALGLVIFCFWQIQSDVAPVFETANQSITTAADAVQREVSDLGENFEPLVDAVNDTRNAVNAIISFFRNTLNAVIAEVNKSCFWNGASGCGWSGLPPISLPPLVDLSFIDRIGTNLTTITSQLDTVMTTVTTSVSVYMNLLILAVIVIIVWLILSYLLFFVSLYMGLWQRN</sequence>
<feature type="transmembrane region" description="Helical" evidence="1">
    <location>
        <begin position="159"/>
        <end position="186"/>
    </location>
</feature>
<keyword evidence="1" id="KW-0812">Transmembrane</keyword>
<dbReference type="AlphaFoldDB" id="A0A7S8IDJ4"/>
<evidence type="ECO:0000313" key="3">
    <source>
        <dbReference type="Proteomes" id="UP000594468"/>
    </source>
</evidence>
<protein>
    <submittedName>
        <fullName evidence="2">Uncharacterized protein</fullName>
    </submittedName>
</protein>
<keyword evidence="3" id="KW-1185">Reference proteome</keyword>
<dbReference type="RefSeq" id="WP_195170734.1">
    <property type="nucleotide sequence ID" value="NZ_CP062983.1"/>
</dbReference>
<dbReference type="KEGG" id="pmet:G4Y79_23755"/>
<evidence type="ECO:0000313" key="2">
    <source>
        <dbReference type="EMBL" id="QPC82665.1"/>
    </source>
</evidence>
<keyword evidence="1" id="KW-1133">Transmembrane helix</keyword>
<feature type="transmembrane region" description="Helical" evidence="1">
    <location>
        <begin position="12"/>
        <end position="32"/>
    </location>
</feature>
<accession>A0A7S8IDJ4</accession>
<evidence type="ECO:0000256" key="1">
    <source>
        <dbReference type="SAM" id="Phobius"/>
    </source>
</evidence>
<gene>
    <name evidence="2" type="ORF">G4Y79_23755</name>
</gene>
<dbReference type="Proteomes" id="UP000594468">
    <property type="component" value="Chromosome"/>
</dbReference>
<dbReference type="EMBL" id="CP062983">
    <property type="protein sequence ID" value="QPC82665.1"/>
    <property type="molecule type" value="Genomic_DNA"/>
</dbReference>
<name>A0A7S8IDJ4_9CHLR</name>
<organism evidence="2 3">
    <name type="scientific">Phototrophicus methaneseepsis</name>
    <dbReference type="NCBI Taxonomy" id="2710758"/>
    <lineage>
        <taxon>Bacteria</taxon>
        <taxon>Bacillati</taxon>
        <taxon>Chloroflexota</taxon>
        <taxon>Candidatus Thermofontia</taxon>
        <taxon>Phototrophicales</taxon>
        <taxon>Phototrophicaceae</taxon>
        <taxon>Phototrophicus</taxon>
    </lineage>
</organism>
<proteinExistence type="predicted"/>
<reference evidence="2 3" key="1">
    <citation type="submission" date="2020-02" db="EMBL/GenBank/DDBJ databases">
        <authorList>
            <person name="Zheng R.K."/>
            <person name="Sun C.M."/>
        </authorList>
    </citation>
    <scope>NUCLEOTIDE SEQUENCE [LARGE SCALE GENOMIC DNA]</scope>
    <source>
        <strain evidence="3">rifampicinis</strain>
    </source>
</reference>
<keyword evidence="1" id="KW-0472">Membrane</keyword>